<evidence type="ECO:0000256" key="6">
    <source>
        <dbReference type="ARBA" id="ARBA00023180"/>
    </source>
</evidence>
<keyword evidence="3" id="KW-0732">Signal</keyword>
<keyword evidence="5" id="KW-0472">Membrane</keyword>
<name>A0A9Q0K3R9_9MAGN</name>
<reference evidence="7" key="1">
    <citation type="journal article" date="2023" name="Plant J.">
        <title>The genome of the king protea, Protea cynaroides.</title>
        <authorList>
            <person name="Chang J."/>
            <person name="Duong T.A."/>
            <person name="Schoeman C."/>
            <person name="Ma X."/>
            <person name="Roodt D."/>
            <person name="Barker N."/>
            <person name="Li Z."/>
            <person name="Van de Peer Y."/>
            <person name="Mizrachi E."/>
        </authorList>
    </citation>
    <scope>NUCLEOTIDE SEQUENCE</scope>
    <source>
        <tissue evidence="7">Young leaves</tissue>
    </source>
</reference>
<accession>A0A9Q0K3R9</accession>
<keyword evidence="8" id="KW-1185">Reference proteome</keyword>
<evidence type="ECO:0000256" key="3">
    <source>
        <dbReference type="ARBA" id="ARBA00022729"/>
    </source>
</evidence>
<dbReference type="SUPFAM" id="SSF52058">
    <property type="entry name" value="L domain-like"/>
    <property type="match status" value="1"/>
</dbReference>
<dbReference type="InterPro" id="IPR032675">
    <property type="entry name" value="LRR_dom_sf"/>
</dbReference>
<dbReference type="EMBL" id="JAMYWD010000009">
    <property type="protein sequence ID" value="KAJ4962056.1"/>
    <property type="molecule type" value="Genomic_DNA"/>
</dbReference>
<dbReference type="AlphaFoldDB" id="A0A9Q0K3R9"/>
<dbReference type="Pfam" id="PF00560">
    <property type="entry name" value="LRR_1"/>
    <property type="match status" value="2"/>
</dbReference>
<protein>
    <submittedName>
        <fullName evidence="7">Uncharacterized protein</fullName>
    </submittedName>
</protein>
<keyword evidence="2" id="KW-0812">Transmembrane</keyword>
<evidence type="ECO:0000256" key="4">
    <source>
        <dbReference type="ARBA" id="ARBA00022989"/>
    </source>
</evidence>
<evidence type="ECO:0000313" key="8">
    <source>
        <dbReference type="Proteomes" id="UP001141806"/>
    </source>
</evidence>
<evidence type="ECO:0000256" key="2">
    <source>
        <dbReference type="ARBA" id="ARBA00022692"/>
    </source>
</evidence>
<keyword evidence="4" id="KW-1133">Transmembrane helix</keyword>
<keyword evidence="6" id="KW-0325">Glycoprotein</keyword>
<evidence type="ECO:0000256" key="1">
    <source>
        <dbReference type="ARBA" id="ARBA00004479"/>
    </source>
</evidence>
<gene>
    <name evidence="7" type="ORF">NE237_021966</name>
</gene>
<dbReference type="Gene3D" id="3.80.10.10">
    <property type="entry name" value="Ribonuclease Inhibitor"/>
    <property type="match status" value="1"/>
</dbReference>
<comment type="caution">
    <text evidence="7">The sequence shown here is derived from an EMBL/GenBank/DDBJ whole genome shotgun (WGS) entry which is preliminary data.</text>
</comment>
<evidence type="ECO:0000256" key="5">
    <source>
        <dbReference type="ARBA" id="ARBA00023136"/>
    </source>
</evidence>
<dbReference type="Proteomes" id="UP001141806">
    <property type="component" value="Unassembled WGS sequence"/>
</dbReference>
<dbReference type="OrthoDB" id="676979at2759"/>
<organism evidence="7 8">
    <name type="scientific">Protea cynaroides</name>
    <dbReference type="NCBI Taxonomy" id="273540"/>
    <lineage>
        <taxon>Eukaryota</taxon>
        <taxon>Viridiplantae</taxon>
        <taxon>Streptophyta</taxon>
        <taxon>Embryophyta</taxon>
        <taxon>Tracheophyta</taxon>
        <taxon>Spermatophyta</taxon>
        <taxon>Magnoliopsida</taxon>
        <taxon>Proteales</taxon>
        <taxon>Proteaceae</taxon>
        <taxon>Protea</taxon>
    </lineage>
</organism>
<proteinExistence type="predicted"/>
<dbReference type="InterPro" id="IPR001611">
    <property type="entry name" value="Leu-rich_rpt"/>
</dbReference>
<dbReference type="InterPro" id="IPR046956">
    <property type="entry name" value="RLP23-like"/>
</dbReference>
<dbReference type="PANTHER" id="PTHR48063:SF112">
    <property type="entry name" value="RECEPTOR LIKE PROTEIN 30-LIKE"/>
    <property type="match status" value="1"/>
</dbReference>
<dbReference type="PANTHER" id="PTHR48063">
    <property type="entry name" value="LRR RECEPTOR-LIKE KINASE"/>
    <property type="match status" value="1"/>
</dbReference>
<evidence type="ECO:0000313" key="7">
    <source>
        <dbReference type="EMBL" id="KAJ4962056.1"/>
    </source>
</evidence>
<sequence>MSDLGVLDLHSNKLSGPIDVVFQIESRFPEGTLSFVDLSDNHFSGEIEQIGTGPHNMIGFLNLSNNYLTGRLVGSIGKLISMWSLDLSYNSLGFELLESLVNVSSLVKLKLQRNRFTGEIPNGFLKLKALLREQDLSDNLLVGRIPQGSPLSDFPTSSFSRNRGL</sequence>
<dbReference type="GO" id="GO:0016020">
    <property type="term" value="C:membrane"/>
    <property type="evidence" value="ECO:0007669"/>
    <property type="project" value="UniProtKB-SubCell"/>
</dbReference>
<comment type="subcellular location">
    <subcellularLocation>
        <location evidence="1">Membrane</location>
        <topology evidence="1">Single-pass type I membrane protein</topology>
    </subcellularLocation>
</comment>